<organism evidence="1">
    <name type="scientific">Arion vulgaris</name>
    <dbReference type="NCBI Taxonomy" id="1028688"/>
    <lineage>
        <taxon>Eukaryota</taxon>
        <taxon>Metazoa</taxon>
        <taxon>Spiralia</taxon>
        <taxon>Lophotrochozoa</taxon>
        <taxon>Mollusca</taxon>
        <taxon>Gastropoda</taxon>
        <taxon>Heterobranchia</taxon>
        <taxon>Euthyneura</taxon>
        <taxon>Panpulmonata</taxon>
        <taxon>Eupulmonata</taxon>
        <taxon>Stylommatophora</taxon>
        <taxon>Helicina</taxon>
        <taxon>Arionoidea</taxon>
        <taxon>Arionidae</taxon>
        <taxon>Arion</taxon>
    </lineage>
</organism>
<proteinExistence type="predicted"/>
<gene>
    <name evidence="1" type="primary">ORF50085</name>
</gene>
<reference evidence="1" key="1">
    <citation type="submission" date="2014-12" db="EMBL/GenBank/DDBJ databases">
        <title>Insight into the proteome of Arion vulgaris.</title>
        <authorList>
            <person name="Aradska J."/>
            <person name="Bulat T."/>
            <person name="Smidak R."/>
            <person name="Sarate P."/>
            <person name="Gangsoo J."/>
            <person name="Sialana F."/>
            <person name="Bilban M."/>
            <person name="Lubec G."/>
        </authorList>
    </citation>
    <scope>NUCLEOTIDE SEQUENCE</scope>
    <source>
        <tissue evidence="1">Skin</tissue>
    </source>
</reference>
<dbReference type="AlphaFoldDB" id="A0A0B6Z8E6"/>
<sequence>PAETVMYLKMFYEGLHESDSDKTRILNKILEMRTKDIFSADPTIIQIVTINIMMNGFQIM</sequence>
<name>A0A0B6Z8E6_9EUPU</name>
<dbReference type="EMBL" id="HACG01017080">
    <property type="protein sequence ID" value="CEK63945.1"/>
    <property type="molecule type" value="Transcribed_RNA"/>
</dbReference>
<feature type="non-terminal residue" evidence="1">
    <location>
        <position position="1"/>
    </location>
</feature>
<evidence type="ECO:0000313" key="1">
    <source>
        <dbReference type="EMBL" id="CEK63945.1"/>
    </source>
</evidence>
<protein>
    <submittedName>
        <fullName evidence="1">Uncharacterized protein</fullName>
    </submittedName>
</protein>
<accession>A0A0B6Z8E6</accession>